<dbReference type="SUPFAM" id="SSF53271">
    <property type="entry name" value="PRTase-like"/>
    <property type="match status" value="1"/>
</dbReference>
<dbReference type="InterPro" id="IPR029057">
    <property type="entry name" value="PRTase-like"/>
</dbReference>
<sequence length="77" mass="7919">MAGDCVVLALPRGGVPVALSVARMLAAPLDRLRHVADDIVCPGTPCPFCAVGLHHRDFAQVGDDEVVAALDEGDGQA</sequence>
<protein>
    <submittedName>
        <fullName evidence="1">Uncharacterized protein</fullName>
    </submittedName>
</protein>
<evidence type="ECO:0000313" key="1">
    <source>
        <dbReference type="EMBL" id="MFC3167478.1"/>
    </source>
</evidence>
<dbReference type="Gene3D" id="3.40.50.2020">
    <property type="match status" value="2"/>
</dbReference>
<reference evidence="2" key="1">
    <citation type="journal article" date="2019" name="Int. J. Syst. Evol. Microbiol.">
        <title>The Global Catalogue of Microorganisms (GCM) 10K type strain sequencing project: providing services to taxonomists for standard genome sequencing and annotation.</title>
        <authorList>
            <consortium name="The Broad Institute Genomics Platform"/>
            <consortium name="The Broad Institute Genome Sequencing Center for Infectious Disease"/>
            <person name="Wu L."/>
            <person name="Ma J."/>
        </authorList>
    </citation>
    <scope>NUCLEOTIDE SEQUENCE [LARGE SCALE GENOMIC DNA]</scope>
    <source>
        <strain evidence="2">KCTC 52239</strain>
    </source>
</reference>
<evidence type="ECO:0000313" key="2">
    <source>
        <dbReference type="Proteomes" id="UP001595557"/>
    </source>
</evidence>
<proteinExistence type="predicted"/>
<comment type="caution">
    <text evidence="1">The sequence shown here is derived from an EMBL/GenBank/DDBJ whole genome shotgun (WGS) entry which is preliminary data.</text>
</comment>
<keyword evidence="2" id="KW-1185">Reference proteome</keyword>
<dbReference type="EMBL" id="JBHRTE010000026">
    <property type="protein sequence ID" value="MFC3167478.1"/>
    <property type="molecule type" value="Genomic_DNA"/>
</dbReference>
<accession>A0ABV7IC53</accession>
<dbReference type="Proteomes" id="UP001595557">
    <property type="component" value="Unassembled WGS sequence"/>
</dbReference>
<organism evidence="1 2">
    <name type="scientific">Paracoccus fontiphilus</name>
    <dbReference type="NCBI Taxonomy" id="1815556"/>
    <lineage>
        <taxon>Bacteria</taxon>
        <taxon>Pseudomonadati</taxon>
        <taxon>Pseudomonadota</taxon>
        <taxon>Alphaproteobacteria</taxon>
        <taxon>Rhodobacterales</taxon>
        <taxon>Paracoccaceae</taxon>
        <taxon>Paracoccus</taxon>
    </lineage>
</organism>
<gene>
    <name evidence="1" type="ORF">ACFOD7_05395</name>
</gene>
<name>A0ABV7IC53_9RHOB</name>
<dbReference type="RefSeq" id="WP_207467666.1">
    <property type="nucleotide sequence ID" value="NZ_JAFNAW010000016.1"/>
</dbReference>